<protein>
    <submittedName>
        <fullName evidence="2">Uncharacterized protein</fullName>
    </submittedName>
</protein>
<evidence type="ECO:0000313" key="3">
    <source>
        <dbReference type="Proteomes" id="UP000095767"/>
    </source>
</evidence>
<sequence>LPRTRVRPGAGAAPRAGGGMGTAGSGSEQDSHEILQGGAVQVHPSSPMLASTG</sequence>
<dbReference type="EMBL" id="LWDX02009555">
    <property type="protein sequence ID" value="OEL36303.1"/>
    <property type="molecule type" value="Genomic_DNA"/>
</dbReference>
<accession>A0A1E5WFY0</accession>
<keyword evidence="3" id="KW-1185">Reference proteome</keyword>
<feature type="non-terminal residue" evidence="2">
    <location>
        <position position="1"/>
    </location>
</feature>
<comment type="caution">
    <text evidence="2">The sequence shown here is derived from an EMBL/GenBank/DDBJ whole genome shotgun (WGS) entry which is preliminary data.</text>
</comment>
<feature type="region of interest" description="Disordered" evidence="1">
    <location>
        <begin position="1"/>
        <end position="53"/>
    </location>
</feature>
<organism evidence="2 3">
    <name type="scientific">Dichanthelium oligosanthes</name>
    <dbReference type="NCBI Taxonomy" id="888268"/>
    <lineage>
        <taxon>Eukaryota</taxon>
        <taxon>Viridiplantae</taxon>
        <taxon>Streptophyta</taxon>
        <taxon>Embryophyta</taxon>
        <taxon>Tracheophyta</taxon>
        <taxon>Spermatophyta</taxon>
        <taxon>Magnoliopsida</taxon>
        <taxon>Liliopsida</taxon>
        <taxon>Poales</taxon>
        <taxon>Poaceae</taxon>
        <taxon>PACMAD clade</taxon>
        <taxon>Panicoideae</taxon>
        <taxon>Panicodae</taxon>
        <taxon>Paniceae</taxon>
        <taxon>Dichantheliinae</taxon>
        <taxon>Dichanthelium</taxon>
    </lineage>
</organism>
<evidence type="ECO:0000256" key="1">
    <source>
        <dbReference type="SAM" id="MobiDB-lite"/>
    </source>
</evidence>
<dbReference type="AlphaFoldDB" id="A0A1E5WFY0"/>
<gene>
    <name evidence="2" type="ORF">BAE44_0002680</name>
</gene>
<proteinExistence type="predicted"/>
<reference evidence="2 3" key="1">
    <citation type="submission" date="2016-09" db="EMBL/GenBank/DDBJ databases">
        <title>The draft genome of Dichanthelium oligosanthes: A C3 panicoid grass species.</title>
        <authorList>
            <person name="Studer A.J."/>
            <person name="Schnable J.C."/>
            <person name="Brutnell T.P."/>
        </authorList>
    </citation>
    <scope>NUCLEOTIDE SEQUENCE [LARGE SCALE GENOMIC DNA]</scope>
    <source>
        <strain evidence="3">cv. Kellogg 1175</strain>
        <tissue evidence="2">Leaf</tissue>
    </source>
</reference>
<name>A0A1E5WFY0_9POAL</name>
<evidence type="ECO:0000313" key="2">
    <source>
        <dbReference type="EMBL" id="OEL36303.1"/>
    </source>
</evidence>
<dbReference type="Proteomes" id="UP000095767">
    <property type="component" value="Unassembled WGS sequence"/>
</dbReference>